<evidence type="ECO:0000256" key="7">
    <source>
        <dbReference type="ARBA" id="ARBA00022927"/>
    </source>
</evidence>
<keyword evidence="18" id="KW-1185">Reference proteome</keyword>
<keyword evidence="11 13" id="KW-0472">Membrane</keyword>
<comment type="subcellular location">
    <subcellularLocation>
        <location evidence="1">Mitochondrion inner membrane</location>
        <topology evidence="1">Peripheral membrane protein</topology>
    </subcellularLocation>
</comment>
<evidence type="ECO:0000256" key="3">
    <source>
        <dbReference type="ARBA" id="ARBA00022448"/>
    </source>
</evidence>
<dbReference type="InterPro" id="IPR017303">
    <property type="entry name" value="Tim44"/>
</dbReference>
<evidence type="ECO:0000256" key="1">
    <source>
        <dbReference type="ARBA" id="ARBA00004637"/>
    </source>
</evidence>
<keyword evidence="4" id="KW-0547">Nucleotide-binding</keyword>
<dbReference type="FunFam" id="3.10.450.240:FF:000002">
    <property type="entry name" value="Mitochondrial import inner membrane translocase subunit TIM44"/>
    <property type="match status" value="1"/>
</dbReference>
<dbReference type="SMART" id="SM00978">
    <property type="entry name" value="Tim44"/>
    <property type="match status" value="1"/>
</dbReference>
<keyword evidence="3 13" id="KW-0813">Transport</keyword>
<gene>
    <name evidence="17" type="ORF">BCR37DRAFT_298342</name>
</gene>
<sequence>MLRIVRLQRPVARQFSATAHRLRGDPSPPPSPNSPFRVFVDTFKQELKKSQELQDSVKALQGEAEKAGESEAYKKAREAFEAAQKRGAGAAGVTGKAIRKTGQVLGSGVAKAWDSPVGQVTRKSVAATADILDKTTKPIRESEAYKSISDTIDDGQSSRYGGFSTKESRQRAREKQAKIDAMKPRHRAIEENDEQTGVVIHKDSQWKESWKAYKETSSVFAGLNRFKTSYVESENPIVSSTREITDRVAEIWGKFTAENESARVIRLMKEIDPGFQVEPWLNSLRDYILPEICEAYIKNDTVTLANWLSEAPLSVHTATSKQVTEQKLVSDGRIVDLRNVDIAQYKVVPPNDIPVFIVSFRTQEIHLFKNLKGEVVAGREDHVQAVTYVAIFTRLKDELNNPVTHGWRVMDFARGAARDII</sequence>
<feature type="domain" description="Tim44-like" evidence="16">
    <location>
        <begin position="261"/>
        <end position="414"/>
    </location>
</feature>
<keyword evidence="14" id="KW-0175">Coiled coil</keyword>
<evidence type="ECO:0000256" key="4">
    <source>
        <dbReference type="ARBA" id="ARBA00022741"/>
    </source>
</evidence>
<evidence type="ECO:0000256" key="15">
    <source>
        <dbReference type="SAM" id="MobiDB-lite"/>
    </source>
</evidence>
<dbReference type="EMBL" id="MCFI01000008">
    <property type="protein sequence ID" value="ORY83201.1"/>
    <property type="molecule type" value="Genomic_DNA"/>
</dbReference>
<comment type="caution">
    <text evidence="17">The sequence shown here is derived from an EMBL/GenBank/DDBJ whole genome shotgun (WGS) entry which is preliminary data.</text>
</comment>
<evidence type="ECO:0000256" key="11">
    <source>
        <dbReference type="ARBA" id="ARBA00023136"/>
    </source>
</evidence>
<feature type="coiled-coil region" evidence="14">
    <location>
        <begin position="43"/>
        <end position="70"/>
    </location>
</feature>
<keyword evidence="7 13" id="KW-0653">Protein transport</keyword>
<evidence type="ECO:0000256" key="5">
    <source>
        <dbReference type="ARBA" id="ARBA00022792"/>
    </source>
</evidence>
<protein>
    <recommendedName>
        <fullName evidence="12 13">Mitochondrial import inner membrane translocase subunit TIM44</fullName>
    </recommendedName>
</protein>
<evidence type="ECO:0000313" key="18">
    <source>
        <dbReference type="Proteomes" id="UP000193685"/>
    </source>
</evidence>
<dbReference type="GO" id="GO:0005743">
    <property type="term" value="C:mitochondrial inner membrane"/>
    <property type="evidence" value="ECO:0007669"/>
    <property type="project" value="UniProtKB-SubCell"/>
</dbReference>
<dbReference type="Pfam" id="PF04280">
    <property type="entry name" value="Tim44"/>
    <property type="match status" value="1"/>
</dbReference>
<evidence type="ECO:0000256" key="14">
    <source>
        <dbReference type="SAM" id="Coils"/>
    </source>
</evidence>
<keyword evidence="8" id="KW-0809">Transit peptide</keyword>
<dbReference type="GO" id="GO:0051087">
    <property type="term" value="F:protein-folding chaperone binding"/>
    <property type="evidence" value="ECO:0007669"/>
    <property type="project" value="InterPro"/>
</dbReference>
<evidence type="ECO:0000256" key="13">
    <source>
        <dbReference type="PIRNR" id="PIRNR037871"/>
    </source>
</evidence>
<evidence type="ECO:0000256" key="6">
    <source>
        <dbReference type="ARBA" id="ARBA00022840"/>
    </source>
</evidence>
<evidence type="ECO:0000259" key="16">
    <source>
        <dbReference type="SMART" id="SM00978"/>
    </source>
</evidence>
<dbReference type="PIRSF" id="PIRSF037871">
    <property type="entry name" value="TIM44"/>
    <property type="match status" value="1"/>
</dbReference>
<dbReference type="OMA" id="NFQMEPF"/>
<dbReference type="SUPFAM" id="SSF54427">
    <property type="entry name" value="NTF2-like"/>
    <property type="match status" value="1"/>
</dbReference>
<dbReference type="PANTHER" id="PTHR10721">
    <property type="entry name" value="MITOCHONDRIAL IMPORT INNER MEMBRANE TRANSLOCASE SUBUNIT TIM44"/>
    <property type="match status" value="1"/>
</dbReference>
<dbReference type="OrthoDB" id="10265990at2759"/>
<evidence type="ECO:0000256" key="9">
    <source>
        <dbReference type="ARBA" id="ARBA00023010"/>
    </source>
</evidence>
<keyword evidence="10 13" id="KW-0496">Mitochondrion</keyword>
<accession>A0A1Y2FGX9</accession>
<dbReference type="Proteomes" id="UP000193685">
    <property type="component" value="Unassembled WGS sequence"/>
</dbReference>
<keyword evidence="5 13" id="KW-0999">Mitochondrion inner membrane</keyword>
<evidence type="ECO:0000256" key="12">
    <source>
        <dbReference type="ARBA" id="ARBA00074309"/>
    </source>
</evidence>
<dbReference type="RefSeq" id="XP_040725782.1">
    <property type="nucleotide sequence ID" value="XM_040866899.1"/>
</dbReference>
<dbReference type="STRING" id="56484.A0A1Y2FGX9"/>
<dbReference type="InterPro" id="IPR039544">
    <property type="entry name" value="Tim44-like"/>
</dbReference>
<dbReference type="InterPro" id="IPR032710">
    <property type="entry name" value="NTF2-like_dom_sf"/>
</dbReference>
<dbReference type="GO" id="GO:0005524">
    <property type="term" value="F:ATP binding"/>
    <property type="evidence" value="ECO:0007669"/>
    <property type="project" value="UniProtKB-KW"/>
</dbReference>
<dbReference type="InterPro" id="IPR007379">
    <property type="entry name" value="Tim44-like_dom"/>
</dbReference>
<dbReference type="Gene3D" id="3.10.450.240">
    <property type="match status" value="1"/>
</dbReference>
<comment type="similarity">
    <text evidence="2 13">Belongs to the Tim44 family.</text>
</comment>
<evidence type="ECO:0000256" key="8">
    <source>
        <dbReference type="ARBA" id="ARBA00022946"/>
    </source>
</evidence>
<evidence type="ECO:0000256" key="2">
    <source>
        <dbReference type="ARBA" id="ARBA00009597"/>
    </source>
</evidence>
<dbReference type="PANTHER" id="PTHR10721:SF1">
    <property type="entry name" value="MITOCHONDRIAL IMPORT INNER MEMBRANE TRANSLOCASE SUBUNIT TIM44"/>
    <property type="match status" value="1"/>
</dbReference>
<name>A0A1Y2FGX9_PROLT</name>
<reference evidence="17 18" key="1">
    <citation type="submission" date="2016-07" db="EMBL/GenBank/DDBJ databases">
        <title>Pervasive Adenine N6-methylation of Active Genes in Fungi.</title>
        <authorList>
            <consortium name="DOE Joint Genome Institute"/>
            <person name="Mondo S.J."/>
            <person name="Dannebaum R.O."/>
            <person name="Kuo R.C."/>
            <person name="Labutti K."/>
            <person name="Haridas S."/>
            <person name="Kuo A."/>
            <person name="Salamov A."/>
            <person name="Ahrendt S.R."/>
            <person name="Lipzen A."/>
            <person name="Sullivan W."/>
            <person name="Andreopoulos W.B."/>
            <person name="Clum A."/>
            <person name="Lindquist E."/>
            <person name="Daum C."/>
            <person name="Ramamoorthy G.K."/>
            <person name="Gryganskyi A."/>
            <person name="Culley D."/>
            <person name="Magnuson J.K."/>
            <person name="James T.Y."/>
            <person name="O'Malley M.A."/>
            <person name="Stajich J.E."/>
            <person name="Spatafora J.W."/>
            <person name="Visel A."/>
            <person name="Grigoriev I.V."/>
        </authorList>
    </citation>
    <scope>NUCLEOTIDE SEQUENCE [LARGE SCALE GENOMIC DNA]</scope>
    <source>
        <strain evidence="17 18">12-1054</strain>
    </source>
</reference>
<dbReference type="AlphaFoldDB" id="A0A1Y2FGX9"/>
<dbReference type="GO" id="GO:0030150">
    <property type="term" value="P:protein import into mitochondrial matrix"/>
    <property type="evidence" value="ECO:0007669"/>
    <property type="project" value="InterPro"/>
</dbReference>
<proteinExistence type="inferred from homology"/>
<comment type="function">
    <text evidence="13">Essential component of the PAM complex, a complex required for the translocation of transit peptide-containing proteins from the inner membrane into the mitochondrial matrix in an ATP-dependent manner.</text>
</comment>
<organism evidence="17 18">
    <name type="scientific">Protomyces lactucae-debilis</name>
    <dbReference type="NCBI Taxonomy" id="2754530"/>
    <lineage>
        <taxon>Eukaryota</taxon>
        <taxon>Fungi</taxon>
        <taxon>Dikarya</taxon>
        <taxon>Ascomycota</taxon>
        <taxon>Taphrinomycotina</taxon>
        <taxon>Taphrinomycetes</taxon>
        <taxon>Taphrinales</taxon>
        <taxon>Protomycetaceae</taxon>
        <taxon>Protomyces</taxon>
    </lineage>
</organism>
<evidence type="ECO:0000313" key="17">
    <source>
        <dbReference type="EMBL" id="ORY83201.1"/>
    </source>
</evidence>
<keyword evidence="6" id="KW-0067">ATP-binding</keyword>
<keyword evidence="9 13" id="KW-0811">Translocation</keyword>
<dbReference type="GeneID" id="63783498"/>
<evidence type="ECO:0000256" key="10">
    <source>
        <dbReference type="ARBA" id="ARBA00023128"/>
    </source>
</evidence>
<feature type="region of interest" description="Disordered" evidence="15">
    <location>
        <begin position="16"/>
        <end position="36"/>
    </location>
</feature>